<gene>
    <name evidence="1" type="ORF">SDC9_15823</name>
</gene>
<protein>
    <submittedName>
        <fullName evidence="1">Uncharacterized protein</fullName>
    </submittedName>
</protein>
<evidence type="ECO:0000313" key="1">
    <source>
        <dbReference type="EMBL" id="MPL70072.1"/>
    </source>
</evidence>
<name>A0A644TV49_9ZZZZ</name>
<organism evidence="1">
    <name type="scientific">bioreactor metagenome</name>
    <dbReference type="NCBI Taxonomy" id="1076179"/>
    <lineage>
        <taxon>unclassified sequences</taxon>
        <taxon>metagenomes</taxon>
        <taxon>ecological metagenomes</taxon>
    </lineage>
</organism>
<reference evidence="1" key="1">
    <citation type="submission" date="2019-08" db="EMBL/GenBank/DDBJ databases">
        <authorList>
            <person name="Kucharzyk K."/>
            <person name="Murdoch R.W."/>
            <person name="Higgins S."/>
            <person name="Loffler F."/>
        </authorList>
    </citation>
    <scope>NUCLEOTIDE SEQUENCE</scope>
</reference>
<dbReference type="AlphaFoldDB" id="A0A644TV49"/>
<comment type="caution">
    <text evidence="1">The sequence shown here is derived from an EMBL/GenBank/DDBJ whole genome shotgun (WGS) entry which is preliminary data.</text>
</comment>
<dbReference type="EMBL" id="VSSQ01000051">
    <property type="protein sequence ID" value="MPL70072.1"/>
    <property type="molecule type" value="Genomic_DNA"/>
</dbReference>
<accession>A0A644TV49</accession>
<sequence length="192" mass="21795">MFVLQDNIIYNIKKVQKVKKAQKLLAFILIAVIAIGFTSCEADDDSKPTKPVTPTEETYPMQIPSPCPSCPFVVYWDTLSEHGSMEDWLYIINDQETLSRYVDLQDSTGNCQINFMDKTVLLAYTWTRNLNPSEVKDTLWKLSSSEFRWELTYNYSVAQPSIGRSANMIVVPKIADTATVSLYVLDEGVPHP</sequence>
<proteinExistence type="predicted"/>